<dbReference type="NCBIfam" id="TIGR02436">
    <property type="entry name" value="four helix bundle protein"/>
    <property type="match status" value="1"/>
</dbReference>
<dbReference type="SUPFAM" id="SSF158446">
    <property type="entry name" value="IVS-encoded protein-like"/>
    <property type="match status" value="1"/>
</dbReference>
<sequence length="134" mass="15490">MKEYKFEEEETWKLARELAWDVYSVTSRGAFDRDHLMRNSVRRASFAIMANVAEGVERGSTLAFMRYLTRAKDEIDELKQQLQIAYECGFINSATLARLEIMVESLGCMISALMTSINQEFISVETVRMHYQGN</sequence>
<dbReference type="AlphaFoldDB" id="A0A832J8L4"/>
<dbReference type="InterPro" id="IPR012657">
    <property type="entry name" value="23S_rRNA-intervening_sequence"/>
</dbReference>
<proteinExistence type="predicted"/>
<dbReference type="Gene3D" id="1.20.1440.60">
    <property type="entry name" value="23S rRNA-intervening sequence"/>
    <property type="match status" value="1"/>
</dbReference>
<dbReference type="PANTHER" id="PTHR38471:SF2">
    <property type="entry name" value="FOUR HELIX BUNDLE PROTEIN"/>
    <property type="match status" value="1"/>
</dbReference>
<dbReference type="InterPro" id="IPR036583">
    <property type="entry name" value="23S_rRNA_IVS_sf"/>
</dbReference>
<organism evidence="1">
    <name type="scientific">Candidatus Tenderia electrophaga</name>
    <dbReference type="NCBI Taxonomy" id="1748243"/>
    <lineage>
        <taxon>Bacteria</taxon>
        <taxon>Pseudomonadati</taxon>
        <taxon>Pseudomonadota</taxon>
        <taxon>Gammaproteobacteria</taxon>
        <taxon>Candidatus Tenderiales</taxon>
        <taxon>Candidatus Tenderiaceae</taxon>
        <taxon>Candidatus Tenderia</taxon>
    </lineage>
</organism>
<comment type="caution">
    <text evidence="1">The sequence shown here is derived from an EMBL/GenBank/DDBJ whole genome shotgun (WGS) entry which is preliminary data.</text>
</comment>
<dbReference type="EMBL" id="DRNF01000256">
    <property type="protein sequence ID" value="HHJ80793.1"/>
    <property type="molecule type" value="Genomic_DNA"/>
</dbReference>
<dbReference type="PANTHER" id="PTHR38471">
    <property type="entry name" value="FOUR HELIX BUNDLE PROTEIN"/>
    <property type="match status" value="1"/>
</dbReference>
<dbReference type="Pfam" id="PF05635">
    <property type="entry name" value="23S_rRNA_IVP"/>
    <property type="match status" value="1"/>
</dbReference>
<protein>
    <submittedName>
        <fullName evidence="1">Four helix bundle protein</fullName>
    </submittedName>
</protein>
<dbReference type="Proteomes" id="UP000885832">
    <property type="component" value="Unassembled WGS sequence"/>
</dbReference>
<evidence type="ECO:0000313" key="1">
    <source>
        <dbReference type="EMBL" id="HHJ80793.1"/>
    </source>
</evidence>
<accession>A0A832J8L4</accession>
<reference evidence="1" key="1">
    <citation type="journal article" date="2020" name="mSystems">
        <title>Genome- and Community-Level Interaction Insights into Carbon Utilization and Element Cycling Functions of Hydrothermarchaeota in Hydrothermal Sediment.</title>
        <authorList>
            <person name="Zhou Z."/>
            <person name="Liu Y."/>
            <person name="Xu W."/>
            <person name="Pan J."/>
            <person name="Luo Z.H."/>
            <person name="Li M."/>
        </authorList>
    </citation>
    <scope>NUCLEOTIDE SEQUENCE [LARGE SCALE GENOMIC DNA]</scope>
    <source>
        <strain evidence="1">HyVt-505</strain>
    </source>
</reference>
<gene>
    <name evidence="1" type="ORF">ENJ65_04080</name>
</gene>
<name>A0A832J8L4_9GAMM</name>